<sequence>MSATTEIIKLAGPFVAGGGMAGAVAAYAAWKKGPAEKDSIIVNGAETAVVALKAVLEAETARADRAEAERDRALEREAKMEARLDAMQKMLDEARDEIHAWRSERGNPSN</sequence>
<dbReference type="EMBL" id="SJKA01000022">
    <property type="protein sequence ID" value="TCC19968.1"/>
    <property type="molecule type" value="Genomic_DNA"/>
</dbReference>
<reference evidence="2 3" key="1">
    <citation type="submission" date="2019-02" db="EMBL/GenBank/DDBJ databases">
        <title>Kribbella capetownensis sp. nov. and Kribbella speibonae sp. nov., isolated from soil.</title>
        <authorList>
            <person name="Curtis S.M."/>
            <person name="Norton I."/>
            <person name="Everest G.J."/>
            <person name="Meyers P.R."/>
        </authorList>
    </citation>
    <scope>NUCLEOTIDE SEQUENCE [LARGE SCALE GENOMIC DNA]</scope>
    <source>
        <strain evidence="2 3">DSM 27082</strain>
    </source>
</reference>
<comment type="caution">
    <text evidence="2">The sequence shown here is derived from an EMBL/GenBank/DDBJ whole genome shotgun (WGS) entry which is preliminary data.</text>
</comment>
<protein>
    <submittedName>
        <fullName evidence="2">Uncharacterized protein</fullName>
    </submittedName>
</protein>
<name>A0A4R0I077_9ACTN</name>
<proteinExistence type="predicted"/>
<gene>
    <name evidence="2" type="ORF">E0H50_37725</name>
</gene>
<dbReference type="Proteomes" id="UP000292695">
    <property type="component" value="Unassembled WGS sequence"/>
</dbReference>
<organism evidence="2 3">
    <name type="scientific">Kribbella sindirgiensis</name>
    <dbReference type="NCBI Taxonomy" id="1124744"/>
    <lineage>
        <taxon>Bacteria</taxon>
        <taxon>Bacillati</taxon>
        <taxon>Actinomycetota</taxon>
        <taxon>Actinomycetes</taxon>
        <taxon>Propionibacteriales</taxon>
        <taxon>Kribbellaceae</taxon>
        <taxon>Kribbella</taxon>
    </lineage>
</organism>
<keyword evidence="3" id="KW-1185">Reference proteome</keyword>
<keyword evidence="1" id="KW-0175">Coiled coil</keyword>
<dbReference type="RefSeq" id="WP_131295913.1">
    <property type="nucleotide sequence ID" value="NZ_SJKA01000022.1"/>
</dbReference>
<feature type="coiled-coil region" evidence="1">
    <location>
        <begin position="49"/>
        <end position="104"/>
    </location>
</feature>
<accession>A0A4R0I077</accession>
<dbReference type="AlphaFoldDB" id="A0A4R0I077"/>
<evidence type="ECO:0000313" key="2">
    <source>
        <dbReference type="EMBL" id="TCC19968.1"/>
    </source>
</evidence>
<evidence type="ECO:0000313" key="3">
    <source>
        <dbReference type="Proteomes" id="UP000292695"/>
    </source>
</evidence>
<evidence type="ECO:0000256" key="1">
    <source>
        <dbReference type="SAM" id="Coils"/>
    </source>
</evidence>